<gene>
    <name evidence="3" type="ORF">BDA99DRAFT_261512</name>
</gene>
<evidence type="ECO:0000313" key="4">
    <source>
        <dbReference type="Proteomes" id="UP001209540"/>
    </source>
</evidence>
<dbReference type="GO" id="GO:0008270">
    <property type="term" value="F:zinc ion binding"/>
    <property type="evidence" value="ECO:0007669"/>
    <property type="project" value="UniProtKB-KW"/>
</dbReference>
<accession>A0AAD5JMZ6</accession>
<comment type="caution">
    <text evidence="3">The sequence shown here is derived from an EMBL/GenBank/DDBJ whole genome shotgun (WGS) entry which is preliminary data.</text>
</comment>
<evidence type="ECO:0000313" key="3">
    <source>
        <dbReference type="EMBL" id="KAI9246675.1"/>
    </source>
</evidence>
<evidence type="ECO:0000259" key="2">
    <source>
        <dbReference type="PROSITE" id="PS50157"/>
    </source>
</evidence>
<dbReference type="EMBL" id="JAIXMP010000045">
    <property type="protein sequence ID" value="KAI9246675.1"/>
    <property type="molecule type" value="Genomic_DNA"/>
</dbReference>
<keyword evidence="1" id="KW-0479">Metal-binding</keyword>
<feature type="domain" description="C2H2-type" evidence="2">
    <location>
        <begin position="142"/>
        <end position="172"/>
    </location>
</feature>
<keyword evidence="1" id="KW-0862">Zinc</keyword>
<dbReference type="AlphaFoldDB" id="A0AAD5JMZ6"/>
<proteinExistence type="predicted"/>
<feature type="domain" description="C2H2-type" evidence="2">
    <location>
        <begin position="62"/>
        <end position="92"/>
    </location>
</feature>
<protein>
    <recommendedName>
        <fullName evidence="2">C2H2-type domain-containing protein</fullName>
    </recommendedName>
</protein>
<sequence length="212" mass="25097">MLNHIHDFHDPSFIETGVTENGLIRTTRGRRVDFSYEKRATLEEGERLVVDSTGDRRDTDYCYCPYKDCRSSFTLSVRLYLHIRNVHDRKFPLIKSRQERALMTMSGEKVDITANPQRKRFDAGEKLTIVYKHVIHPNQAGYRCPYYGCIRASNIRSRLFPHIREMHDPSFPVINRAHGNYIFKSGLTKREIDFKEQFMRRFDKIKVVYSNN</sequence>
<keyword evidence="4" id="KW-1185">Reference proteome</keyword>
<dbReference type="InterPro" id="IPR013087">
    <property type="entry name" value="Znf_C2H2_type"/>
</dbReference>
<dbReference type="Proteomes" id="UP001209540">
    <property type="component" value="Unassembled WGS sequence"/>
</dbReference>
<dbReference type="PROSITE" id="PS50157">
    <property type="entry name" value="ZINC_FINGER_C2H2_2"/>
    <property type="match status" value="2"/>
</dbReference>
<dbReference type="SMART" id="SM00355">
    <property type="entry name" value="ZnF_C2H2"/>
    <property type="match status" value="2"/>
</dbReference>
<organism evidence="3 4">
    <name type="scientific">Phascolomyces articulosus</name>
    <dbReference type="NCBI Taxonomy" id="60185"/>
    <lineage>
        <taxon>Eukaryota</taxon>
        <taxon>Fungi</taxon>
        <taxon>Fungi incertae sedis</taxon>
        <taxon>Mucoromycota</taxon>
        <taxon>Mucoromycotina</taxon>
        <taxon>Mucoromycetes</taxon>
        <taxon>Mucorales</taxon>
        <taxon>Lichtheimiaceae</taxon>
        <taxon>Phascolomyces</taxon>
    </lineage>
</organism>
<keyword evidence="1" id="KW-0863">Zinc-finger</keyword>
<evidence type="ECO:0000256" key="1">
    <source>
        <dbReference type="PROSITE-ProRule" id="PRU00042"/>
    </source>
</evidence>
<reference evidence="3" key="1">
    <citation type="journal article" date="2022" name="IScience">
        <title>Evolution of zygomycete secretomes and the origins of terrestrial fungal ecologies.</title>
        <authorList>
            <person name="Chang Y."/>
            <person name="Wang Y."/>
            <person name="Mondo S."/>
            <person name="Ahrendt S."/>
            <person name="Andreopoulos W."/>
            <person name="Barry K."/>
            <person name="Beard J."/>
            <person name="Benny G.L."/>
            <person name="Blankenship S."/>
            <person name="Bonito G."/>
            <person name="Cuomo C."/>
            <person name="Desiro A."/>
            <person name="Gervers K.A."/>
            <person name="Hundley H."/>
            <person name="Kuo A."/>
            <person name="LaButti K."/>
            <person name="Lang B.F."/>
            <person name="Lipzen A."/>
            <person name="O'Donnell K."/>
            <person name="Pangilinan J."/>
            <person name="Reynolds N."/>
            <person name="Sandor L."/>
            <person name="Smith M.E."/>
            <person name="Tsang A."/>
            <person name="Grigoriev I.V."/>
            <person name="Stajich J.E."/>
            <person name="Spatafora J.W."/>
        </authorList>
    </citation>
    <scope>NUCLEOTIDE SEQUENCE</scope>
    <source>
        <strain evidence="3">RSA 2281</strain>
    </source>
</reference>
<reference evidence="3" key="2">
    <citation type="submission" date="2023-02" db="EMBL/GenBank/DDBJ databases">
        <authorList>
            <consortium name="DOE Joint Genome Institute"/>
            <person name="Mondo S.J."/>
            <person name="Chang Y."/>
            <person name="Wang Y."/>
            <person name="Ahrendt S."/>
            <person name="Andreopoulos W."/>
            <person name="Barry K."/>
            <person name="Beard J."/>
            <person name="Benny G.L."/>
            <person name="Blankenship S."/>
            <person name="Bonito G."/>
            <person name="Cuomo C."/>
            <person name="Desiro A."/>
            <person name="Gervers K.A."/>
            <person name="Hundley H."/>
            <person name="Kuo A."/>
            <person name="LaButti K."/>
            <person name="Lang B.F."/>
            <person name="Lipzen A."/>
            <person name="O'Donnell K."/>
            <person name="Pangilinan J."/>
            <person name="Reynolds N."/>
            <person name="Sandor L."/>
            <person name="Smith M.W."/>
            <person name="Tsang A."/>
            <person name="Grigoriev I.V."/>
            <person name="Stajich J.E."/>
            <person name="Spatafora J.W."/>
        </authorList>
    </citation>
    <scope>NUCLEOTIDE SEQUENCE</scope>
    <source>
        <strain evidence="3">RSA 2281</strain>
    </source>
</reference>
<dbReference type="PROSITE" id="PS00028">
    <property type="entry name" value="ZINC_FINGER_C2H2_1"/>
    <property type="match status" value="1"/>
</dbReference>
<name>A0AAD5JMZ6_9FUNG</name>